<dbReference type="HOGENOM" id="CLU_1137101_0_0_5"/>
<sequence>MARFVILEPRQGKQVEIDFAEFVEFVKGATVQTAAAGKNFLELGLAEQMNVRIQTLDNGDLAVTIMSTLNEGDIPPIRLQIIEADEIASAALVESRIRALRQSYAIVNLLQNDGAEALQRVLADDPNVDLELMLIPEERLFITAAAAGSFWLTIVTKSAKAYKIAKYALALPYKEGREALLRRVEADTRLRELAVEEKQAELGLKRVKGLVDTFNSIEKIKDKTGRERLKDSFLNNLEQLVDGI</sequence>
<organism evidence="1 2">
    <name type="scientific">Nitrobacter hamburgensis (strain DSM 10229 / NCIMB 13809 / X14)</name>
    <dbReference type="NCBI Taxonomy" id="323097"/>
    <lineage>
        <taxon>Bacteria</taxon>
        <taxon>Pseudomonadati</taxon>
        <taxon>Pseudomonadota</taxon>
        <taxon>Alphaproteobacteria</taxon>
        <taxon>Hyphomicrobiales</taxon>
        <taxon>Nitrobacteraceae</taxon>
        <taxon>Nitrobacter</taxon>
    </lineage>
</organism>
<proteinExistence type="predicted"/>
<dbReference type="Proteomes" id="UP000001953">
    <property type="component" value="Chromosome"/>
</dbReference>
<protein>
    <submittedName>
        <fullName evidence="1">Uncharacterized protein</fullName>
    </submittedName>
</protein>
<dbReference type="AlphaFoldDB" id="Q1QMU9"/>
<reference evidence="1 2" key="1">
    <citation type="submission" date="2006-03" db="EMBL/GenBank/DDBJ databases">
        <title>Complete sequence of chromosome of Nitrobacter hamburgensis X14.</title>
        <authorList>
            <consortium name="US DOE Joint Genome Institute"/>
            <person name="Copeland A."/>
            <person name="Lucas S."/>
            <person name="Lapidus A."/>
            <person name="Barry K."/>
            <person name="Detter J.C."/>
            <person name="Glavina del Rio T."/>
            <person name="Hammon N."/>
            <person name="Israni S."/>
            <person name="Dalin E."/>
            <person name="Tice H."/>
            <person name="Pitluck S."/>
            <person name="Chain P."/>
            <person name="Malfatti S."/>
            <person name="Shin M."/>
            <person name="Vergez L."/>
            <person name="Schmutz J."/>
            <person name="Larimer F."/>
            <person name="Land M."/>
            <person name="Hauser L."/>
            <person name="Kyrpides N."/>
            <person name="Ivanova N."/>
            <person name="Ward B."/>
            <person name="Arp D."/>
            <person name="Klotz M."/>
            <person name="Stein L."/>
            <person name="O'Mullan G."/>
            <person name="Starkenburg S."/>
            <person name="Sayavedra L."/>
            <person name="Poret-Peterson A.T."/>
            <person name="Gentry M.E."/>
            <person name="Bruce D."/>
            <person name="Richardson P."/>
        </authorList>
    </citation>
    <scope>NUCLEOTIDE SEQUENCE [LARGE SCALE GENOMIC DNA]</scope>
    <source>
        <strain evidence="2">DSM 10229 / NCIMB 13809 / X14</strain>
    </source>
</reference>
<accession>Q1QMU9</accession>
<name>Q1QMU9_NITHX</name>
<keyword evidence="2" id="KW-1185">Reference proteome</keyword>
<dbReference type="OrthoDB" id="9833704at2"/>
<dbReference type="EMBL" id="CP000319">
    <property type="protein sequence ID" value="ABE62448.1"/>
    <property type="molecule type" value="Genomic_DNA"/>
</dbReference>
<evidence type="ECO:0000313" key="2">
    <source>
        <dbReference type="Proteomes" id="UP000001953"/>
    </source>
</evidence>
<dbReference type="KEGG" id="nha:Nham_1629"/>
<gene>
    <name evidence="1" type="ordered locus">Nham_1629</name>
</gene>
<evidence type="ECO:0000313" key="1">
    <source>
        <dbReference type="EMBL" id="ABE62448.1"/>
    </source>
</evidence>
<dbReference type="RefSeq" id="WP_011510131.1">
    <property type="nucleotide sequence ID" value="NC_007964.1"/>
</dbReference>